<protein>
    <submittedName>
        <fullName evidence="5">Primosome subunit DnaD</fullName>
    </submittedName>
</protein>
<evidence type="ECO:0000313" key="5">
    <source>
        <dbReference type="EMBL" id="KRL64700.1"/>
    </source>
</evidence>
<dbReference type="Gene3D" id="1.10.10.10">
    <property type="entry name" value="Winged helix-like DNA-binding domain superfamily/Winged helix DNA-binding domain"/>
    <property type="match status" value="1"/>
</dbReference>
<organism evidence="5 6">
    <name type="scientific">Lentilactobacillus diolivorans DSM 14421</name>
    <dbReference type="NCBI Taxonomy" id="1423739"/>
    <lineage>
        <taxon>Bacteria</taxon>
        <taxon>Bacillati</taxon>
        <taxon>Bacillota</taxon>
        <taxon>Bacilli</taxon>
        <taxon>Lactobacillales</taxon>
        <taxon>Lactobacillaceae</taxon>
        <taxon>Lentilactobacillus</taxon>
    </lineage>
</organism>
<evidence type="ECO:0000313" key="6">
    <source>
        <dbReference type="Proteomes" id="UP000052013"/>
    </source>
</evidence>
<dbReference type="Gene3D" id="1.10.10.630">
    <property type="entry name" value="DnaD domain-like"/>
    <property type="match status" value="1"/>
</dbReference>
<dbReference type="PATRIC" id="fig|1423739.3.peg.1270"/>
<dbReference type="PANTHER" id="PTHR37293:SF6">
    <property type="entry name" value="DNA REPLICATION PROTEIN DNAD"/>
    <property type="match status" value="1"/>
</dbReference>
<dbReference type="InterPro" id="IPR034829">
    <property type="entry name" value="DnaD-like_sf"/>
</dbReference>
<evidence type="ECO:0000259" key="4">
    <source>
        <dbReference type="Pfam" id="PF21984"/>
    </source>
</evidence>
<accession>A0A0R1S767</accession>
<evidence type="ECO:0000256" key="1">
    <source>
        <dbReference type="ARBA" id="ARBA00093462"/>
    </source>
</evidence>
<dbReference type="Pfam" id="PF21984">
    <property type="entry name" value="DnaD_N"/>
    <property type="match status" value="1"/>
</dbReference>
<dbReference type="Pfam" id="PF07261">
    <property type="entry name" value="DnaB_2"/>
    <property type="match status" value="1"/>
</dbReference>
<dbReference type="RefSeq" id="WP_057865649.1">
    <property type="nucleotide sequence ID" value="NZ_AZEY01000090.1"/>
</dbReference>
<proteinExistence type="inferred from homology"/>
<feature type="domain" description="DnaB/C C-terminal" evidence="3">
    <location>
        <begin position="134"/>
        <end position="206"/>
    </location>
</feature>
<reference evidence="5 6" key="1">
    <citation type="journal article" date="2015" name="Genome Announc.">
        <title>Expanding the biotechnology potential of lactobacilli through comparative genomics of 213 strains and associated genera.</title>
        <authorList>
            <person name="Sun Z."/>
            <person name="Harris H.M."/>
            <person name="McCann A."/>
            <person name="Guo C."/>
            <person name="Argimon S."/>
            <person name="Zhang W."/>
            <person name="Yang X."/>
            <person name="Jeffery I.B."/>
            <person name="Cooney J.C."/>
            <person name="Kagawa T.F."/>
            <person name="Liu W."/>
            <person name="Song Y."/>
            <person name="Salvetti E."/>
            <person name="Wrobel A."/>
            <person name="Rasinkangas P."/>
            <person name="Parkhill J."/>
            <person name="Rea M.C."/>
            <person name="O'Sullivan O."/>
            <person name="Ritari J."/>
            <person name="Douillard F.P."/>
            <person name="Paul Ross R."/>
            <person name="Yang R."/>
            <person name="Briner A.E."/>
            <person name="Felis G.E."/>
            <person name="de Vos W.M."/>
            <person name="Barrangou R."/>
            <person name="Klaenhammer T.R."/>
            <person name="Caufield P.W."/>
            <person name="Cui Y."/>
            <person name="Zhang H."/>
            <person name="O'Toole P.W."/>
        </authorList>
    </citation>
    <scope>NUCLEOTIDE SEQUENCE [LARGE SCALE GENOMIC DNA]</scope>
    <source>
        <strain evidence="5 6">DSM 14421</strain>
    </source>
</reference>
<dbReference type="InterPro" id="IPR053843">
    <property type="entry name" value="DnaD_N"/>
</dbReference>
<gene>
    <name evidence="5" type="ORF">FC85_GL001216</name>
</gene>
<evidence type="ECO:0000256" key="2">
    <source>
        <dbReference type="SAM" id="MobiDB-lite"/>
    </source>
</evidence>
<dbReference type="EMBL" id="AZEY01000090">
    <property type="protein sequence ID" value="KRL64700.1"/>
    <property type="molecule type" value="Genomic_DNA"/>
</dbReference>
<dbReference type="InterPro" id="IPR006343">
    <property type="entry name" value="DnaB/C_C"/>
</dbReference>
<dbReference type="InterPro" id="IPR053162">
    <property type="entry name" value="DnaD"/>
</dbReference>
<dbReference type="Proteomes" id="UP000052013">
    <property type="component" value="Unassembled WGS sequence"/>
</dbReference>
<dbReference type="STRING" id="1423739.FC85_GL001216"/>
<feature type="domain" description="DnaD N-terminal" evidence="4">
    <location>
        <begin position="16"/>
        <end position="105"/>
    </location>
</feature>
<dbReference type="NCBIfam" id="TIGR01446">
    <property type="entry name" value="DnaD_dom"/>
    <property type="match status" value="1"/>
</dbReference>
<dbReference type="PANTHER" id="PTHR37293">
    <property type="entry name" value="PHAGE REPLICATION PROTEIN-RELATED"/>
    <property type="match status" value="1"/>
</dbReference>
<evidence type="ECO:0000259" key="3">
    <source>
        <dbReference type="Pfam" id="PF07261"/>
    </source>
</evidence>
<dbReference type="AlphaFoldDB" id="A0A0R1S767"/>
<dbReference type="SUPFAM" id="SSF158499">
    <property type="entry name" value="DnaD domain-like"/>
    <property type="match status" value="1"/>
</dbReference>
<sequence length="237" mass="27702">MDDYTHEILSDGQTTITNYLLANYHRIGVSSEELFIYILIKGQHTMTVPMPEIDHLQVQTGYPKQRLFDIFHKMIEKKLTKITQVSNDGHQVDAYDFTPMYEKLSLLKPAMTRKKATTAESANPVSESDRQTVFETIEKEFGRTLSPFEMEMISQWLDIDHFEPTVIRLALKEAVLSQVYNLKYMDRILGNWQHNKLRSPQQIQTYLQKRSQSNRKTDSPDDHYDGPEIPFIDLTKQ</sequence>
<dbReference type="InterPro" id="IPR036388">
    <property type="entry name" value="WH-like_DNA-bd_sf"/>
</dbReference>
<feature type="region of interest" description="Disordered" evidence="2">
    <location>
        <begin position="206"/>
        <end position="237"/>
    </location>
</feature>
<comment type="similarity">
    <text evidence="1">Belongs to the DnaB/DnaD family.</text>
</comment>
<name>A0A0R1S767_9LACO</name>
<feature type="compositionally biased region" description="Basic and acidic residues" evidence="2">
    <location>
        <begin position="215"/>
        <end position="226"/>
    </location>
</feature>
<comment type="caution">
    <text evidence="5">The sequence shown here is derived from an EMBL/GenBank/DDBJ whole genome shotgun (WGS) entry which is preliminary data.</text>
</comment>